<keyword evidence="3" id="KW-0540">Nuclease</keyword>
<dbReference type="Pfam" id="PF07927">
    <property type="entry name" value="HicA_toxin"/>
    <property type="match status" value="1"/>
</dbReference>
<comment type="similarity">
    <text evidence="1">Belongs to the HicA mRNA interferase family.</text>
</comment>
<dbReference type="EMBL" id="CP011801">
    <property type="protein sequence ID" value="ALA60311.1"/>
    <property type="molecule type" value="Genomic_DNA"/>
</dbReference>
<dbReference type="RefSeq" id="WP_053381189.1">
    <property type="nucleotide sequence ID" value="NZ_CP011801.1"/>
</dbReference>
<proteinExistence type="inferred from homology"/>
<dbReference type="SUPFAM" id="SSF54786">
    <property type="entry name" value="YcfA/nrd intein domain"/>
    <property type="match status" value="1"/>
</dbReference>
<sequence length="86" mass="9772">MNKQKLLVKALAGSKNLRFTEAVALAKAFGYRLSRTRGSHHIFVHPRVKELINLQEVGGKAKPYQVRQLLDIVERYNLTLETGDEP</sequence>
<organism evidence="8 9">
    <name type="scientific">Nitrospira moscoviensis</name>
    <dbReference type="NCBI Taxonomy" id="42253"/>
    <lineage>
        <taxon>Bacteria</taxon>
        <taxon>Pseudomonadati</taxon>
        <taxon>Nitrospirota</taxon>
        <taxon>Nitrospiria</taxon>
        <taxon>Nitrospirales</taxon>
        <taxon>Nitrospiraceae</taxon>
        <taxon>Nitrospira</taxon>
    </lineage>
</organism>
<evidence type="ECO:0000313" key="8">
    <source>
        <dbReference type="EMBL" id="ALA60311.1"/>
    </source>
</evidence>
<evidence type="ECO:0000256" key="4">
    <source>
        <dbReference type="ARBA" id="ARBA00022759"/>
    </source>
</evidence>
<name>A0A0K2GHA0_NITMO</name>
<dbReference type="GO" id="GO:0016787">
    <property type="term" value="F:hydrolase activity"/>
    <property type="evidence" value="ECO:0007669"/>
    <property type="project" value="UniProtKB-KW"/>
</dbReference>
<dbReference type="Proteomes" id="UP000069205">
    <property type="component" value="Chromosome"/>
</dbReference>
<dbReference type="InterPro" id="IPR038570">
    <property type="entry name" value="HicA_sf"/>
</dbReference>
<keyword evidence="9" id="KW-1185">Reference proteome</keyword>
<dbReference type="GO" id="GO:0004519">
    <property type="term" value="F:endonuclease activity"/>
    <property type="evidence" value="ECO:0007669"/>
    <property type="project" value="UniProtKB-KW"/>
</dbReference>
<evidence type="ECO:0000256" key="7">
    <source>
        <dbReference type="ARBA" id="ARBA00023016"/>
    </source>
</evidence>
<evidence type="ECO:0000256" key="1">
    <source>
        <dbReference type="ARBA" id="ARBA00006620"/>
    </source>
</evidence>
<dbReference type="GO" id="GO:0003729">
    <property type="term" value="F:mRNA binding"/>
    <property type="evidence" value="ECO:0007669"/>
    <property type="project" value="InterPro"/>
</dbReference>
<keyword evidence="6" id="KW-0694">RNA-binding</keyword>
<evidence type="ECO:0000256" key="2">
    <source>
        <dbReference type="ARBA" id="ARBA00022649"/>
    </source>
</evidence>
<dbReference type="Gene3D" id="3.30.920.30">
    <property type="entry name" value="Hypothetical protein"/>
    <property type="match status" value="1"/>
</dbReference>
<dbReference type="OrthoDB" id="308644at2"/>
<dbReference type="AlphaFoldDB" id="A0A0K2GHA0"/>
<reference evidence="8 9" key="1">
    <citation type="journal article" date="2015" name="Proc. Natl. Acad. Sci. U.S.A.">
        <title>Expanded metabolic versatility of ubiquitous nitrite-oxidizing bacteria from the genus Nitrospira.</title>
        <authorList>
            <person name="Koch H."/>
            <person name="Lucker S."/>
            <person name="Albertsen M."/>
            <person name="Kitzinger K."/>
            <person name="Herbold C."/>
            <person name="Spieck E."/>
            <person name="Nielsen P.H."/>
            <person name="Wagner M."/>
            <person name="Daims H."/>
        </authorList>
    </citation>
    <scope>NUCLEOTIDE SEQUENCE [LARGE SCALE GENOMIC DNA]</scope>
    <source>
        <strain evidence="8 9">NSP M-1</strain>
    </source>
</reference>
<keyword evidence="5" id="KW-0378">Hydrolase</keyword>
<keyword evidence="2" id="KW-1277">Toxin-antitoxin system</keyword>
<dbReference type="STRING" id="42253.NITMOv2_3926"/>
<keyword evidence="7" id="KW-0346">Stress response</keyword>
<keyword evidence="4" id="KW-0255">Endonuclease</keyword>
<accession>A0A0K2GHA0</accession>
<evidence type="ECO:0000256" key="5">
    <source>
        <dbReference type="ARBA" id="ARBA00022801"/>
    </source>
</evidence>
<protein>
    <recommendedName>
        <fullName evidence="10">YcfA family protein</fullName>
    </recommendedName>
</protein>
<evidence type="ECO:0000313" key="9">
    <source>
        <dbReference type="Proteomes" id="UP000069205"/>
    </source>
</evidence>
<evidence type="ECO:0000256" key="3">
    <source>
        <dbReference type="ARBA" id="ARBA00022722"/>
    </source>
</evidence>
<dbReference type="InterPro" id="IPR012933">
    <property type="entry name" value="HicA_mRNA_interferase"/>
</dbReference>
<evidence type="ECO:0008006" key="10">
    <source>
        <dbReference type="Google" id="ProtNLM"/>
    </source>
</evidence>
<evidence type="ECO:0000256" key="6">
    <source>
        <dbReference type="ARBA" id="ARBA00022884"/>
    </source>
</evidence>
<dbReference type="PATRIC" id="fig|42253.5.peg.3871"/>
<dbReference type="KEGG" id="nmv:NITMOv2_3926"/>
<gene>
    <name evidence="8" type="ORF">NITMOv2_3926</name>
</gene>